<evidence type="ECO:0000256" key="1">
    <source>
        <dbReference type="ARBA" id="ARBA00004604"/>
    </source>
</evidence>
<dbReference type="PANTHER" id="PTHR13102">
    <property type="entry name" value="NUCLEOLAR PROTEIN 9"/>
    <property type="match status" value="1"/>
</dbReference>
<dbReference type="InterPro" id="IPR001313">
    <property type="entry name" value="Pumilio_RNA-bd_rpt"/>
</dbReference>
<keyword evidence="9" id="KW-1185">Reference proteome</keyword>
<dbReference type="OrthoDB" id="392571at2759"/>
<dbReference type="GO" id="GO:0030686">
    <property type="term" value="C:90S preribosome"/>
    <property type="evidence" value="ECO:0007669"/>
    <property type="project" value="TreeGrafter"/>
</dbReference>
<keyword evidence="3" id="KW-0677">Repeat</keyword>
<dbReference type="RefSeq" id="XP_067490050.1">
    <property type="nucleotide sequence ID" value="XM_067635642.1"/>
</dbReference>
<feature type="compositionally biased region" description="Basic residues" evidence="7">
    <location>
        <begin position="1"/>
        <end position="14"/>
    </location>
</feature>
<protein>
    <recommendedName>
        <fullName evidence="2">Nucleolar protein 9</fullName>
    </recommendedName>
    <alternativeName>
        <fullName evidence="5 6">Pumilio domain-containing protein NOP9</fullName>
    </alternativeName>
</protein>
<evidence type="ECO:0000256" key="4">
    <source>
        <dbReference type="ARBA" id="ARBA00024893"/>
    </source>
</evidence>
<evidence type="ECO:0000256" key="6">
    <source>
        <dbReference type="ARBA" id="ARBA00031929"/>
    </source>
</evidence>
<evidence type="ECO:0000256" key="2">
    <source>
        <dbReference type="ARBA" id="ARBA00016427"/>
    </source>
</evidence>
<dbReference type="SMART" id="SM00025">
    <property type="entry name" value="Pumilio"/>
    <property type="match status" value="7"/>
</dbReference>
<dbReference type="Gene3D" id="1.25.10.10">
    <property type="entry name" value="Leucine-rich Repeat Variant"/>
    <property type="match status" value="3"/>
</dbReference>
<dbReference type="InterPro" id="IPR011989">
    <property type="entry name" value="ARM-like"/>
</dbReference>
<dbReference type="EMBL" id="SAEB01000007">
    <property type="protein sequence ID" value="RVD84506.1"/>
    <property type="molecule type" value="Genomic_DNA"/>
</dbReference>
<sequence>MPKELKKRGRREAKRQKLDHDTNGQEAASSSGASRPAQGLALSTQAFVSGESESTGGNQLPFESSIAPGATFFGLLDEQEQEYFRKADETLEANFFKSEEERDMFLQNVMKETENKELKMACSQGCSRLLEKLLFLANPDRVKVVFQKFRGHFGHLMEHRFASHCCEALFTVAASVAATEYTSLAKENTTGDDKEFVSAESLFLYTVAELEPLIDGLLMDPFGAHVLRTLFLVLSGAPLDSQSHKSIVHSKRKENIAASVKKTDGHEGQARPVPESFREALSKIINKITVDINRESIRNLATDPLGSPTLQLLIELDLGRSRKYKTKIEESLVGKLLLQLPEDEERDTDATRSFVKMLLSDTIGSHLLERVMMCVPKKTFNQLYSLYFKDGLGNLAAGESASYVVIKVLDKLETSEFKAAEEELKKALPSLLENHRVSMIRSVVENCSKRGLSADGFCDSLFKTWGSGSGEERNLLLRMLEVKPELEEDDSKESQKKNPAQLHASLLVQALLSVPGECSKRVKERILSCPEDSLRQLCKHNTASHAIQKSIDIDPTDIAYKRKFVGLLSGSIADLAVHPVGSHVIDTLFKATLSGLKLQRQRIAEELLVSERRLRDSLYGRAVWRNWKMDMYKTKRYDWNNITSASISSEGQPEATEVKKSAIQMASERHTAAKKAKEEKEKEKEKTKKRKQTETEK</sequence>
<dbReference type="AlphaFoldDB" id="A0A437A0P4"/>
<dbReference type="VEuPathDB" id="FungiDB:DFL_006255"/>
<evidence type="ECO:0000313" key="8">
    <source>
        <dbReference type="EMBL" id="RVD84506.1"/>
    </source>
</evidence>
<dbReference type="GO" id="GO:0030688">
    <property type="term" value="C:preribosome, small subunit precursor"/>
    <property type="evidence" value="ECO:0007669"/>
    <property type="project" value="TreeGrafter"/>
</dbReference>
<feature type="compositionally biased region" description="Basic and acidic residues" evidence="7">
    <location>
        <begin position="667"/>
        <end position="697"/>
    </location>
</feature>
<dbReference type="GO" id="GO:0000472">
    <property type="term" value="P:endonucleolytic cleavage to generate mature 5'-end of SSU-rRNA from (SSU-rRNA, 5.8S rRNA, LSU-rRNA)"/>
    <property type="evidence" value="ECO:0007669"/>
    <property type="project" value="TreeGrafter"/>
</dbReference>
<dbReference type="Proteomes" id="UP000283090">
    <property type="component" value="Unassembled WGS sequence"/>
</dbReference>
<dbReference type="SUPFAM" id="SSF48371">
    <property type="entry name" value="ARM repeat"/>
    <property type="match status" value="1"/>
</dbReference>
<dbReference type="Pfam" id="PF22493">
    <property type="entry name" value="PUF_NOP9"/>
    <property type="match status" value="1"/>
</dbReference>
<feature type="compositionally biased region" description="Polar residues" evidence="7">
    <location>
        <begin position="24"/>
        <end position="33"/>
    </location>
</feature>
<evidence type="ECO:0000256" key="3">
    <source>
        <dbReference type="ARBA" id="ARBA00022737"/>
    </source>
</evidence>
<dbReference type="PANTHER" id="PTHR13102:SF0">
    <property type="entry name" value="NUCLEOLAR PROTEIN 9"/>
    <property type="match status" value="1"/>
</dbReference>
<dbReference type="GO" id="GO:0000056">
    <property type="term" value="P:ribosomal small subunit export from nucleus"/>
    <property type="evidence" value="ECO:0007669"/>
    <property type="project" value="TreeGrafter"/>
</dbReference>
<dbReference type="GO" id="GO:0005730">
    <property type="term" value="C:nucleolus"/>
    <property type="evidence" value="ECO:0007669"/>
    <property type="project" value="UniProtKB-SubCell"/>
</dbReference>
<evidence type="ECO:0000313" key="9">
    <source>
        <dbReference type="Proteomes" id="UP000283090"/>
    </source>
</evidence>
<dbReference type="GO" id="GO:0000480">
    <property type="term" value="P:endonucleolytic cleavage in 5'-ETS of tricistronic rRNA transcript (SSU-rRNA, 5.8S rRNA, LSU-rRNA)"/>
    <property type="evidence" value="ECO:0007669"/>
    <property type="project" value="TreeGrafter"/>
</dbReference>
<comment type="subcellular location">
    <subcellularLocation>
        <location evidence="1">Nucleus</location>
        <location evidence="1">Nucleolus</location>
    </subcellularLocation>
</comment>
<feature type="region of interest" description="Disordered" evidence="7">
    <location>
        <begin position="1"/>
        <end position="40"/>
    </location>
</feature>
<dbReference type="STRING" id="97331.A0A437A0P4"/>
<proteinExistence type="predicted"/>
<dbReference type="InterPro" id="IPR040000">
    <property type="entry name" value="NOP9"/>
</dbReference>
<dbReference type="GeneID" id="93588566"/>
<name>A0A437A0P4_ARTFL</name>
<dbReference type="GO" id="GO:0000447">
    <property type="term" value="P:endonucleolytic cleavage in ITS1 to separate SSU-rRNA from 5.8S rRNA and LSU-rRNA from tricistronic rRNA transcript (SSU-rRNA, 5.8S rRNA, LSU-rRNA)"/>
    <property type="evidence" value="ECO:0007669"/>
    <property type="project" value="TreeGrafter"/>
</dbReference>
<dbReference type="GO" id="GO:0003723">
    <property type="term" value="F:RNA binding"/>
    <property type="evidence" value="ECO:0007669"/>
    <property type="project" value="InterPro"/>
</dbReference>
<evidence type="ECO:0000256" key="7">
    <source>
        <dbReference type="SAM" id="MobiDB-lite"/>
    </source>
</evidence>
<dbReference type="InterPro" id="IPR016024">
    <property type="entry name" value="ARM-type_fold"/>
</dbReference>
<feature type="region of interest" description="Disordered" evidence="7">
    <location>
        <begin position="648"/>
        <end position="697"/>
    </location>
</feature>
<organism evidence="8 9">
    <name type="scientific">Arthrobotrys flagrans</name>
    <name type="common">Nematode-trapping fungus</name>
    <name type="synonym">Trichothecium flagrans</name>
    <dbReference type="NCBI Taxonomy" id="97331"/>
    <lineage>
        <taxon>Eukaryota</taxon>
        <taxon>Fungi</taxon>
        <taxon>Dikarya</taxon>
        <taxon>Ascomycota</taxon>
        <taxon>Pezizomycotina</taxon>
        <taxon>Orbiliomycetes</taxon>
        <taxon>Orbiliales</taxon>
        <taxon>Orbiliaceae</taxon>
        <taxon>Arthrobotrys</taxon>
    </lineage>
</organism>
<accession>A0A437A0P4</accession>
<comment type="function">
    <text evidence="4">RNA-binding nucleolar protein required for pre-rRNA processing. Involved in production of 18S rRNA and assembly of small ribosomal subunit.</text>
</comment>
<reference evidence="8 9" key="1">
    <citation type="submission" date="2019-01" db="EMBL/GenBank/DDBJ databases">
        <title>Intercellular communication is required for trap formation in the nematode-trapping fungus Duddingtonia flagrans.</title>
        <authorList>
            <person name="Youssar L."/>
            <person name="Wernet V."/>
            <person name="Hensel N."/>
            <person name="Hildebrandt H.-G."/>
            <person name="Fischer R."/>
        </authorList>
    </citation>
    <scope>NUCLEOTIDE SEQUENCE [LARGE SCALE GENOMIC DNA]</scope>
    <source>
        <strain evidence="8 9">CBS H-5679</strain>
    </source>
</reference>
<gene>
    <name evidence="8" type="ORF">DFL_006255</name>
</gene>
<comment type="caution">
    <text evidence="8">The sequence shown here is derived from an EMBL/GenBank/DDBJ whole genome shotgun (WGS) entry which is preliminary data.</text>
</comment>
<evidence type="ECO:0000256" key="5">
    <source>
        <dbReference type="ARBA" id="ARBA00030932"/>
    </source>
</evidence>